<organism evidence="1 2">
    <name type="scientific">Dallia pectoralis</name>
    <name type="common">Alaska blackfish</name>
    <dbReference type="NCBI Taxonomy" id="75939"/>
    <lineage>
        <taxon>Eukaryota</taxon>
        <taxon>Metazoa</taxon>
        <taxon>Chordata</taxon>
        <taxon>Craniata</taxon>
        <taxon>Vertebrata</taxon>
        <taxon>Euteleostomi</taxon>
        <taxon>Actinopterygii</taxon>
        <taxon>Neopterygii</taxon>
        <taxon>Teleostei</taxon>
        <taxon>Protacanthopterygii</taxon>
        <taxon>Esociformes</taxon>
        <taxon>Umbridae</taxon>
        <taxon>Dallia</taxon>
    </lineage>
</organism>
<keyword evidence="2" id="KW-1185">Reference proteome</keyword>
<sequence>MSTVVDMSCCGGRGVAMGSVPHVCYIHLSALLLWIPPPPSVPVDKVTPPGLPVPTTDLPHAPEGWTSDNDRAQTVTTLEERDGRSPHLPQAVLCETGGM</sequence>
<comment type="caution">
    <text evidence="1">The sequence shown here is derived from an EMBL/GenBank/DDBJ whole genome shotgun (WGS) entry which is preliminary data.</text>
</comment>
<reference evidence="1" key="1">
    <citation type="submission" date="2021-05" db="EMBL/GenBank/DDBJ databases">
        <authorList>
            <person name="Pan Q."/>
            <person name="Jouanno E."/>
            <person name="Zahm M."/>
            <person name="Klopp C."/>
            <person name="Cabau C."/>
            <person name="Louis A."/>
            <person name="Berthelot C."/>
            <person name="Parey E."/>
            <person name="Roest Crollius H."/>
            <person name="Montfort J."/>
            <person name="Robinson-Rechavi M."/>
            <person name="Bouchez O."/>
            <person name="Lampietro C."/>
            <person name="Lopez Roques C."/>
            <person name="Donnadieu C."/>
            <person name="Postlethwait J."/>
            <person name="Bobe J."/>
            <person name="Dillon D."/>
            <person name="Chandos A."/>
            <person name="von Hippel F."/>
            <person name="Guiguen Y."/>
        </authorList>
    </citation>
    <scope>NUCLEOTIDE SEQUENCE</scope>
    <source>
        <strain evidence="1">YG-Jan2019</strain>
    </source>
</reference>
<name>A0ACC2GE18_DALPE</name>
<dbReference type="EMBL" id="CM055741">
    <property type="protein sequence ID" value="KAJ8001748.1"/>
    <property type="molecule type" value="Genomic_DNA"/>
</dbReference>
<accession>A0ACC2GE18</accession>
<evidence type="ECO:0000313" key="1">
    <source>
        <dbReference type="EMBL" id="KAJ8001748.1"/>
    </source>
</evidence>
<gene>
    <name evidence="1" type="ORF">DPEC_G00172660</name>
</gene>
<protein>
    <submittedName>
        <fullName evidence="1">Uncharacterized protein</fullName>
    </submittedName>
</protein>
<dbReference type="Proteomes" id="UP001157502">
    <property type="component" value="Chromosome 14"/>
</dbReference>
<evidence type="ECO:0000313" key="2">
    <source>
        <dbReference type="Proteomes" id="UP001157502"/>
    </source>
</evidence>
<proteinExistence type="predicted"/>